<dbReference type="Pfam" id="PF05524">
    <property type="entry name" value="PEP-utilisers_N"/>
    <property type="match status" value="1"/>
</dbReference>
<name>A0A1F7FL12_UNCRA</name>
<feature type="compositionally biased region" description="Basic and acidic residues" evidence="3">
    <location>
        <begin position="7"/>
        <end position="24"/>
    </location>
</feature>
<comment type="caution">
    <text evidence="5">The sequence shown here is derived from an EMBL/GenBank/DDBJ whole genome shotgun (WGS) entry which is preliminary data.</text>
</comment>
<comment type="similarity">
    <text evidence="1">Belongs to the PEP-utilizing enzyme family.</text>
</comment>
<dbReference type="Gene3D" id="1.10.274.10">
    <property type="entry name" value="PtsI, HPr-binding domain"/>
    <property type="match status" value="1"/>
</dbReference>
<evidence type="ECO:0000313" key="6">
    <source>
        <dbReference type="Proteomes" id="UP000179243"/>
    </source>
</evidence>
<reference evidence="5 6" key="1">
    <citation type="journal article" date="2016" name="Nat. Commun.">
        <title>Thousands of microbial genomes shed light on interconnected biogeochemical processes in an aquifer system.</title>
        <authorList>
            <person name="Anantharaman K."/>
            <person name="Brown C.T."/>
            <person name="Hug L.A."/>
            <person name="Sharon I."/>
            <person name="Castelle C.J."/>
            <person name="Probst A.J."/>
            <person name="Thomas B.C."/>
            <person name="Singh A."/>
            <person name="Wilkins M.J."/>
            <person name="Karaoz U."/>
            <person name="Brodie E.L."/>
            <person name="Williams K.H."/>
            <person name="Hubbard S.S."/>
            <person name="Banfield J.F."/>
        </authorList>
    </citation>
    <scope>NUCLEOTIDE SEQUENCE [LARGE SCALE GENOMIC DNA]</scope>
</reference>
<dbReference type="InterPro" id="IPR008731">
    <property type="entry name" value="PTS_EIN"/>
</dbReference>
<feature type="region of interest" description="Disordered" evidence="3">
    <location>
        <begin position="1"/>
        <end position="24"/>
    </location>
</feature>
<keyword evidence="2" id="KW-0808">Transferase</keyword>
<feature type="domain" description="Phosphotransferase system enzyme I N-terminal" evidence="4">
    <location>
        <begin position="23"/>
        <end position="119"/>
    </location>
</feature>
<dbReference type="InterPro" id="IPR036618">
    <property type="entry name" value="PtsI_HPr-bd_sf"/>
</dbReference>
<dbReference type="Proteomes" id="UP000179243">
    <property type="component" value="Unassembled WGS sequence"/>
</dbReference>
<dbReference type="GO" id="GO:0016740">
    <property type="term" value="F:transferase activity"/>
    <property type="evidence" value="ECO:0007669"/>
    <property type="project" value="UniProtKB-KW"/>
</dbReference>
<evidence type="ECO:0000256" key="2">
    <source>
        <dbReference type="ARBA" id="ARBA00022679"/>
    </source>
</evidence>
<evidence type="ECO:0000256" key="3">
    <source>
        <dbReference type="SAM" id="MobiDB-lite"/>
    </source>
</evidence>
<sequence>MTPQAICEREPDISDYPASRRQEHMPGPQLLEEIIRLKHSIQKLRVICQYSEDFLDQSKNERAKTFAILRQYLEDPVLGHQLSAQIKQQNCSAESAVHAVLEVYRYRMRISSSPYLRYRASDITTLMEMLIDALENPEILTRSSINKDCLEMRLEASLT</sequence>
<evidence type="ECO:0000313" key="5">
    <source>
        <dbReference type="EMBL" id="OGK07414.1"/>
    </source>
</evidence>
<evidence type="ECO:0000259" key="4">
    <source>
        <dbReference type="Pfam" id="PF05524"/>
    </source>
</evidence>
<dbReference type="SUPFAM" id="SSF47831">
    <property type="entry name" value="Enzyme I of the PEP:sugar phosphotransferase system HPr-binding (sub)domain"/>
    <property type="match status" value="1"/>
</dbReference>
<organism evidence="5 6">
    <name type="scientific">Candidatus Raymondbacteria bacterium RIFOXYD12_FULL_49_13</name>
    <dbReference type="NCBI Taxonomy" id="1817890"/>
    <lineage>
        <taxon>Bacteria</taxon>
        <taxon>Raymondiibacteriota</taxon>
    </lineage>
</organism>
<protein>
    <recommendedName>
        <fullName evidence="4">Phosphotransferase system enzyme I N-terminal domain-containing protein</fullName>
    </recommendedName>
</protein>
<gene>
    <name evidence="5" type="ORF">A2519_02985</name>
</gene>
<dbReference type="GO" id="GO:0009401">
    <property type="term" value="P:phosphoenolpyruvate-dependent sugar phosphotransferase system"/>
    <property type="evidence" value="ECO:0007669"/>
    <property type="project" value="InterPro"/>
</dbReference>
<accession>A0A1F7FL12</accession>
<dbReference type="EMBL" id="MFYX01000008">
    <property type="protein sequence ID" value="OGK07414.1"/>
    <property type="molecule type" value="Genomic_DNA"/>
</dbReference>
<evidence type="ECO:0000256" key="1">
    <source>
        <dbReference type="ARBA" id="ARBA00007837"/>
    </source>
</evidence>
<proteinExistence type="inferred from homology"/>
<dbReference type="AlphaFoldDB" id="A0A1F7FL12"/>